<dbReference type="Proteomes" id="UP000533639">
    <property type="component" value="Unassembled WGS sequence"/>
</dbReference>
<evidence type="ECO:0000313" key="2">
    <source>
        <dbReference type="Proteomes" id="UP000533639"/>
    </source>
</evidence>
<dbReference type="AlphaFoldDB" id="A0A9N8J442"/>
<keyword evidence="2" id="KW-1185">Reference proteome</keyword>
<comment type="caution">
    <text evidence="1">The sequence shown here is derived from an EMBL/GenBank/DDBJ whole genome shotgun (WGS) entry which is preliminary data.</text>
</comment>
<gene>
    <name evidence="1" type="ORF">FLAPXU55_02806</name>
</gene>
<proteinExistence type="predicted"/>
<protein>
    <submittedName>
        <fullName evidence="1">Uncharacterized protein</fullName>
    </submittedName>
</protein>
<evidence type="ECO:0000313" key="1">
    <source>
        <dbReference type="EMBL" id="CAC9975103.1"/>
    </source>
</evidence>
<accession>A0A9N8J442</accession>
<reference evidence="1 2" key="1">
    <citation type="submission" date="2020-06" db="EMBL/GenBank/DDBJ databases">
        <authorList>
            <person name="Criscuolo A."/>
        </authorList>
    </citation>
    <scope>NUCLEOTIDE SEQUENCE [LARGE SCALE GENOMIC DNA]</scope>
    <source>
        <strain evidence="1">PXU-55</strain>
    </source>
</reference>
<dbReference type="RefSeq" id="WP_180858468.1">
    <property type="nucleotide sequence ID" value="NZ_CAIJDE010000045.1"/>
</dbReference>
<dbReference type="EMBL" id="CAIJDE010000045">
    <property type="protein sequence ID" value="CAC9975103.1"/>
    <property type="molecule type" value="Genomic_DNA"/>
</dbReference>
<sequence>MPFFISSTNISYALSLNILKFYQETLSEVNSSESGWLSNQKKLQTYLDENLIDPESTTDNFRVLTTPKGKKLAKNLIPWNQIYERYNNLIKSGEIIIKQIDEEYDLK</sequence>
<organism evidence="1 2">
    <name type="scientific">Flavobacterium panici</name>
    <dbReference type="NCBI Taxonomy" id="2654843"/>
    <lineage>
        <taxon>Bacteria</taxon>
        <taxon>Pseudomonadati</taxon>
        <taxon>Bacteroidota</taxon>
        <taxon>Flavobacteriia</taxon>
        <taxon>Flavobacteriales</taxon>
        <taxon>Flavobacteriaceae</taxon>
        <taxon>Flavobacterium</taxon>
    </lineage>
</organism>
<name>A0A9N8J442_9FLAO</name>